<dbReference type="EMBL" id="LJIG01001481">
    <property type="protein sequence ID" value="KRT85459.1"/>
    <property type="molecule type" value="Genomic_DNA"/>
</dbReference>
<feature type="transmembrane region" description="Helical" evidence="1">
    <location>
        <begin position="153"/>
        <end position="171"/>
    </location>
</feature>
<protein>
    <submittedName>
        <fullName evidence="2">Uncharacterized protein</fullName>
    </submittedName>
</protein>
<feature type="transmembrane region" description="Helical" evidence="1">
    <location>
        <begin position="86"/>
        <end position="111"/>
    </location>
</feature>
<organism evidence="2 3">
    <name type="scientific">Oryctes borbonicus</name>
    <dbReference type="NCBI Taxonomy" id="1629725"/>
    <lineage>
        <taxon>Eukaryota</taxon>
        <taxon>Metazoa</taxon>
        <taxon>Ecdysozoa</taxon>
        <taxon>Arthropoda</taxon>
        <taxon>Hexapoda</taxon>
        <taxon>Insecta</taxon>
        <taxon>Pterygota</taxon>
        <taxon>Neoptera</taxon>
        <taxon>Endopterygota</taxon>
        <taxon>Coleoptera</taxon>
        <taxon>Polyphaga</taxon>
        <taxon>Scarabaeiformia</taxon>
        <taxon>Scarabaeidae</taxon>
        <taxon>Dynastinae</taxon>
        <taxon>Oryctes</taxon>
    </lineage>
</organism>
<feature type="transmembrane region" description="Helical" evidence="1">
    <location>
        <begin position="177"/>
        <end position="204"/>
    </location>
</feature>
<accession>A0A0T6BDM9</accession>
<sequence>MEGSLVNYTLTALNPIEYLLEEEEINITIPQHIEDTTIVISNGSKLKLKEAHLFLVSYCTFVIVINFLFMYVILRSNLNRSPFYLALLHISIFSTVYIVCGVLATLFFGIPNYTYHIFTNSKHITITFQTILFTIFIFEWFMKSECHARNIVIVFWIQTISFIFLGCVAVSCGDRLFYSFYIIMFLSFTVLLATFVLVIIAKFTEILHDEKKRNRLLLVLVYILCFLPNYLLLIFDVHLYNYEVVDFICPILIYGHSFVNVIFIALLDSYLRLHLRKICKRTKTYQQNSHFPVDAV</sequence>
<dbReference type="SUPFAM" id="SSF81321">
    <property type="entry name" value="Family A G protein-coupled receptor-like"/>
    <property type="match status" value="1"/>
</dbReference>
<comment type="caution">
    <text evidence="2">The sequence shown here is derived from an EMBL/GenBank/DDBJ whole genome shotgun (WGS) entry which is preliminary data.</text>
</comment>
<keyword evidence="3" id="KW-1185">Reference proteome</keyword>
<dbReference type="Proteomes" id="UP000051574">
    <property type="component" value="Unassembled WGS sequence"/>
</dbReference>
<keyword evidence="1" id="KW-0472">Membrane</keyword>
<feature type="transmembrane region" description="Helical" evidence="1">
    <location>
        <begin position="251"/>
        <end position="271"/>
    </location>
</feature>
<evidence type="ECO:0000313" key="3">
    <source>
        <dbReference type="Proteomes" id="UP000051574"/>
    </source>
</evidence>
<gene>
    <name evidence="2" type="ORF">AMK59_2654</name>
</gene>
<keyword evidence="1" id="KW-0812">Transmembrane</keyword>
<feature type="transmembrane region" description="Helical" evidence="1">
    <location>
        <begin position="51"/>
        <end position="74"/>
    </location>
</feature>
<dbReference type="AlphaFoldDB" id="A0A0T6BDM9"/>
<keyword evidence="1" id="KW-1133">Transmembrane helix</keyword>
<reference evidence="2 3" key="1">
    <citation type="submission" date="2015-09" db="EMBL/GenBank/DDBJ databases">
        <title>Draft genome of the scarab beetle Oryctes borbonicus.</title>
        <authorList>
            <person name="Meyer J.M."/>
            <person name="Markov G.V."/>
            <person name="Baskaran P."/>
            <person name="Herrmann M."/>
            <person name="Sommer R.J."/>
            <person name="Roedelsperger C."/>
        </authorList>
    </citation>
    <scope>NUCLEOTIDE SEQUENCE [LARGE SCALE GENOMIC DNA]</scope>
    <source>
        <strain evidence="2">OB123</strain>
        <tissue evidence="2">Whole animal</tissue>
    </source>
</reference>
<feature type="transmembrane region" description="Helical" evidence="1">
    <location>
        <begin position="216"/>
        <end position="239"/>
    </location>
</feature>
<proteinExistence type="predicted"/>
<name>A0A0T6BDM9_9SCAR</name>
<evidence type="ECO:0000256" key="1">
    <source>
        <dbReference type="SAM" id="Phobius"/>
    </source>
</evidence>
<evidence type="ECO:0000313" key="2">
    <source>
        <dbReference type="EMBL" id="KRT85459.1"/>
    </source>
</evidence>
<feature type="transmembrane region" description="Helical" evidence="1">
    <location>
        <begin position="123"/>
        <end position="141"/>
    </location>
</feature>